<dbReference type="PANTHER" id="PTHR24347">
    <property type="entry name" value="SERINE/THREONINE-PROTEIN KINASE"/>
    <property type="match status" value="1"/>
</dbReference>
<reference evidence="10 11" key="1">
    <citation type="journal article" date="2015" name="Sci. Rep.">
        <title>Genome of the facultative scuticociliatosis pathogen Pseudocohnilembus persalinus provides insight into its virulence through horizontal gene transfer.</title>
        <authorList>
            <person name="Xiong J."/>
            <person name="Wang G."/>
            <person name="Cheng J."/>
            <person name="Tian M."/>
            <person name="Pan X."/>
            <person name="Warren A."/>
            <person name="Jiang C."/>
            <person name="Yuan D."/>
            <person name="Miao W."/>
        </authorList>
    </citation>
    <scope>NUCLEOTIDE SEQUENCE [LARGE SCALE GENOMIC DNA]</scope>
    <source>
        <strain evidence="10">36N120E</strain>
    </source>
</reference>
<evidence type="ECO:0000256" key="2">
    <source>
        <dbReference type="ARBA" id="ARBA00022741"/>
    </source>
</evidence>
<dbReference type="InterPro" id="IPR011009">
    <property type="entry name" value="Kinase-like_dom_sf"/>
</dbReference>
<comment type="caution">
    <text evidence="10">The sequence shown here is derived from an EMBL/GenBank/DDBJ whole genome shotgun (WGS) entry which is preliminary data.</text>
</comment>
<feature type="domain" description="EF-hand" evidence="9">
    <location>
        <begin position="65"/>
        <end position="100"/>
    </location>
</feature>
<dbReference type="GO" id="GO:0005524">
    <property type="term" value="F:ATP binding"/>
    <property type="evidence" value="ECO:0007669"/>
    <property type="project" value="UniProtKB-UniRule"/>
</dbReference>
<dbReference type="OMA" id="IQNYPRE"/>
<evidence type="ECO:0000313" key="11">
    <source>
        <dbReference type="Proteomes" id="UP000054937"/>
    </source>
</evidence>
<dbReference type="SUPFAM" id="SSF47473">
    <property type="entry name" value="EF-hand"/>
    <property type="match status" value="1"/>
</dbReference>
<name>A0A0V0R1R5_PSEPJ</name>
<evidence type="ECO:0000259" key="8">
    <source>
        <dbReference type="PROSITE" id="PS50011"/>
    </source>
</evidence>
<dbReference type="GO" id="GO:0005509">
    <property type="term" value="F:calcium ion binding"/>
    <property type="evidence" value="ECO:0007669"/>
    <property type="project" value="InterPro"/>
</dbReference>
<dbReference type="CDD" id="cd00051">
    <property type="entry name" value="EFh"/>
    <property type="match status" value="1"/>
</dbReference>
<dbReference type="Gene3D" id="1.10.510.10">
    <property type="entry name" value="Transferase(Phosphotransferase) domain 1"/>
    <property type="match status" value="1"/>
</dbReference>
<feature type="domain" description="PH" evidence="7">
    <location>
        <begin position="388"/>
        <end position="498"/>
    </location>
</feature>
<dbReference type="InterPro" id="IPR002048">
    <property type="entry name" value="EF_hand_dom"/>
</dbReference>
<dbReference type="Proteomes" id="UP000054937">
    <property type="component" value="Unassembled WGS sequence"/>
</dbReference>
<dbReference type="PROSITE" id="PS00108">
    <property type="entry name" value="PROTEIN_KINASE_ST"/>
    <property type="match status" value="1"/>
</dbReference>
<dbReference type="Gene3D" id="2.30.29.30">
    <property type="entry name" value="Pleckstrin-homology domain (PH domain)/Phosphotyrosine-binding domain (PTB)"/>
    <property type="match status" value="1"/>
</dbReference>
<keyword evidence="2 5" id="KW-0547">Nucleotide-binding</keyword>
<dbReference type="CDD" id="cd05117">
    <property type="entry name" value="STKc_CAMK"/>
    <property type="match status" value="1"/>
</dbReference>
<evidence type="ECO:0000256" key="1">
    <source>
        <dbReference type="ARBA" id="ARBA00011245"/>
    </source>
</evidence>
<protein>
    <submittedName>
        <fullName evidence="10">Protein kinase-like domain</fullName>
    </submittedName>
</protein>
<dbReference type="AlphaFoldDB" id="A0A0V0R1R5"/>
<keyword evidence="11" id="KW-1185">Reference proteome</keyword>
<comment type="subunit">
    <text evidence="1">Monomer.</text>
</comment>
<evidence type="ECO:0000256" key="5">
    <source>
        <dbReference type="PROSITE-ProRule" id="PRU10141"/>
    </source>
</evidence>
<evidence type="ECO:0000313" key="10">
    <source>
        <dbReference type="EMBL" id="KRX08460.1"/>
    </source>
</evidence>
<organism evidence="10 11">
    <name type="scientific">Pseudocohnilembus persalinus</name>
    <name type="common">Ciliate</name>
    <dbReference type="NCBI Taxonomy" id="266149"/>
    <lineage>
        <taxon>Eukaryota</taxon>
        <taxon>Sar</taxon>
        <taxon>Alveolata</taxon>
        <taxon>Ciliophora</taxon>
        <taxon>Intramacronucleata</taxon>
        <taxon>Oligohymenophorea</taxon>
        <taxon>Scuticociliatia</taxon>
        <taxon>Philasterida</taxon>
        <taxon>Pseudocohnilembidae</taxon>
        <taxon>Pseudocohnilembus</taxon>
    </lineage>
</organism>
<dbReference type="InterPro" id="IPR000719">
    <property type="entry name" value="Prot_kinase_dom"/>
</dbReference>
<dbReference type="PROSITE" id="PS00107">
    <property type="entry name" value="PROTEIN_KINASE_ATP"/>
    <property type="match status" value="1"/>
</dbReference>
<feature type="compositionally biased region" description="Polar residues" evidence="6">
    <location>
        <begin position="303"/>
        <end position="312"/>
    </location>
</feature>
<sequence length="810" mass="94925">MLANIFKDLSGRSKGESMAKDDFIRFFPLAGLWGDRMFERFDLMKNFKISFEEFIIGLGNITKLSEEDKIKYLFSVYDITNSGYITKSELLMMLYNYPTEDLRQVTNDPYFTDNQIKIKRNHKESQEPSFYASSQFFQSQIQDFMQSRMSQSNFQLQQQPSIQNNLQQQQLQQQQQQLQQQNGNQKEEEDIGEEPPINADFKVNIRQITTNASVIKNKNDANMVANQLGDSEKLNGIKENISVQVNGVNQMQELRPDNLQQQNQLPGNFSSVSSSNYTNQIQMNKNQIQMSSANKDEEKKSENSSYLNGSSRNAKKHVNVPIKANNITNIIKQYTEFVFREYNTDRLMYDDFKQWCTEHKIIFNIFQETFYFSMWGEVHGQYLYQEKPIEIKGYLHRLKIKKNIPTLIKRFYQLRSNFLFCFDDEKSKVPRSVISLQCLLIKEKSANEHDTNTPIGKKLQGLAGFEITHKDEYYKSKHFYCSLEERTKWMQFLKEYTNQNFRDLYVLKEQVGKGRFSTVYRGYRKNAKSSIGEPNEQYAIKIIKKAELTPEEMQVISYETETMRFLNHPGIINVYDTMEDKDNIYIVTELVSDGDLFQYITKNHFLEEVIASILMKQLFATLLYIQDAGILHRDLKPENIMIVKSKEKDADGNFPVKNIKLIDFGFSQMLQVGQMCEGFCGTPNYLAPEIIKNQMYDFKIDNFSLGCIMYFMLRGSLPFDSFDSDEIYQNTVDGKFSLVDDHWKNISDSAKDLVQKLLKVDPQERLDMREALQHEWITNRKALEQYKGRNSHAYWENGTSNQFSQSDYTV</sequence>
<dbReference type="FunFam" id="1.10.510.10:FF:000571">
    <property type="entry name" value="Maternal embryonic leucine zipper kinase"/>
    <property type="match status" value="1"/>
</dbReference>
<accession>A0A0V0R1R5</accession>
<dbReference type="InterPro" id="IPR008271">
    <property type="entry name" value="Ser/Thr_kinase_AS"/>
</dbReference>
<dbReference type="SUPFAM" id="SSF50729">
    <property type="entry name" value="PH domain-like"/>
    <property type="match status" value="1"/>
</dbReference>
<dbReference type="GO" id="GO:0004672">
    <property type="term" value="F:protein kinase activity"/>
    <property type="evidence" value="ECO:0007669"/>
    <property type="project" value="InterPro"/>
</dbReference>
<keyword evidence="3 5" id="KW-0067">ATP-binding</keyword>
<dbReference type="OrthoDB" id="289764at2759"/>
<feature type="binding site" evidence="5">
    <location>
        <position position="541"/>
    </location>
    <ligand>
        <name>ATP</name>
        <dbReference type="ChEBI" id="CHEBI:30616"/>
    </ligand>
</feature>
<comment type="similarity">
    <text evidence="4">Belongs to the protein kinase superfamily. Ser/Thr protein kinase family. CDPK subfamily.</text>
</comment>
<dbReference type="PROSITE" id="PS50003">
    <property type="entry name" value="PH_DOMAIN"/>
    <property type="match status" value="1"/>
</dbReference>
<keyword evidence="10" id="KW-0418">Kinase</keyword>
<dbReference type="SMART" id="SM00220">
    <property type="entry name" value="S_TKc"/>
    <property type="match status" value="1"/>
</dbReference>
<gene>
    <name evidence="10" type="ORF">PPERSA_12941</name>
</gene>
<dbReference type="SUPFAM" id="SSF56112">
    <property type="entry name" value="Protein kinase-like (PK-like)"/>
    <property type="match status" value="1"/>
</dbReference>
<dbReference type="SMART" id="SM00233">
    <property type="entry name" value="PH"/>
    <property type="match status" value="1"/>
</dbReference>
<dbReference type="InterPro" id="IPR011992">
    <property type="entry name" value="EF-hand-dom_pair"/>
</dbReference>
<feature type="compositionally biased region" description="Low complexity" evidence="6">
    <location>
        <begin position="152"/>
        <end position="184"/>
    </location>
</feature>
<proteinExistence type="inferred from homology"/>
<feature type="domain" description="Protein kinase" evidence="8">
    <location>
        <begin position="505"/>
        <end position="777"/>
    </location>
</feature>
<evidence type="ECO:0000259" key="9">
    <source>
        <dbReference type="PROSITE" id="PS50222"/>
    </source>
</evidence>
<dbReference type="Pfam" id="PF00069">
    <property type="entry name" value="Pkinase"/>
    <property type="match status" value="1"/>
</dbReference>
<evidence type="ECO:0000259" key="7">
    <source>
        <dbReference type="PROSITE" id="PS50003"/>
    </source>
</evidence>
<evidence type="ECO:0000256" key="4">
    <source>
        <dbReference type="ARBA" id="ARBA00024334"/>
    </source>
</evidence>
<dbReference type="EMBL" id="LDAU01000063">
    <property type="protein sequence ID" value="KRX08460.1"/>
    <property type="molecule type" value="Genomic_DNA"/>
</dbReference>
<feature type="region of interest" description="Disordered" evidence="6">
    <location>
        <begin position="152"/>
        <end position="200"/>
    </location>
</feature>
<dbReference type="PROSITE" id="PS50011">
    <property type="entry name" value="PROTEIN_KINASE_DOM"/>
    <property type="match status" value="1"/>
</dbReference>
<feature type="region of interest" description="Disordered" evidence="6">
    <location>
        <begin position="290"/>
        <end position="312"/>
    </location>
</feature>
<dbReference type="InterPro" id="IPR001849">
    <property type="entry name" value="PH_domain"/>
</dbReference>
<dbReference type="Gene3D" id="1.10.238.10">
    <property type="entry name" value="EF-hand"/>
    <property type="match status" value="1"/>
</dbReference>
<dbReference type="Gene3D" id="3.30.200.20">
    <property type="entry name" value="Phosphorylase Kinase, domain 1"/>
    <property type="match status" value="1"/>
</dbReference>
<dbReference type="InterPro" id="IPR011993">
    <property type="entry name" value="PH-like_dom_sf"/>
</dbReference>
<dbReference type="InterPro" id="IPR017441">
    <property type="entry name" value="Protein_kinase_ATP_BS"/>
</dbReference>
<keyword evidence="10" id="KW-0808">Transferase</keyword>
<evidence type="ECO:0000256" key="3">
    <source>
        <dbReference type="ARBA" id="ARBA00022840"/>
    </source>
</evidence>
<evidence type="ECO:0000256" key="6">
    <source>
        <dbReference type="SAM" id="MobiDB-lite"/>
    </source>
</evidence>
<dbReference type="InParanoid" id="A0A0V0R1R5"/>
<dbReference type="PROSITE" id="PS50222">
    <property type="entry name" value="EF_HAND_2"/>
    <property type="match status" value="1"/>
</dbReference>